<sequence length="96" mass="10775">MSLTTQFIAELIRAANEADRLTPFEVKRLLNRSIATIRDMRDQTGIQGSNREKDVLIDLQVAASRAYSLSPAEIRDHLLDAADIIRVLKIVLDGKE</sequence>
<dbReference type="Proteomes" id="UP000078507">
    <property type="component" value="Unassembled WGS sequence"/>
</dbReference>
<evidence type="ECO:0000313" key="1">
    <source>
        <dbReference type="EMBL" id="OAP39266.1"/>
    </source>
</evidence>
<proteinExistence type="predicted"/>
<dbReference type="AlphaFoldDB" id="A0A178XVS0"/>
<reference evidence="1 2" key="1">
    <citation type="submission" date="2015-11" db="EMBL/GenBank/DDBJ databases">
        <title>Ensifer anhuiense sp. nov., an effective nitrogen fixation bacterium with Glycine soja.</title>
        <authorList>
            <person name="Yan H."/>
            <person name="Chen W."/>
        </authorList>
    </citation>
    <scope>NUCLEOTIDE SEQUENCE [LARGE SCALE GENOMIC DNA]</scope>
    <source>
        <strain evidence="1 2">LMG 7837</strain>
    </source>
</reference>
<comment type="caution">
    <text evidence="1">The sequence shown here is derived from an EMBL/GenBank/DDBJ whole genome shotgun (WGS) entry which is preliminary data.</text>
</comment>
<keyword evidence="2" id="KW-1185">Reference proteome</keyword>
<name>A0A178XVS0_SINSA</name>
<accession>A0A178XVS0</accession>
<gene>
    <name evidence="1" type="ORF">ATB98_02945</name>
</gene>
<organism evidence="1 2">
    <name type="scientific">Sinorhizobium saheli</name>
    <dbReference type="NCBI Taxonomy" id="36856"/>
    <lineage>
        <taxon>Bacteria</taxon>
        <taxon>Pseudomonadati</taxon>
        <taxon>Pseudomonadota</taxon>
        <taxon>Alphaproteobacteria</taxon>
        <taxon>Hyphomicrobiales</taxon>
        <taxon>Rhizobiaceae</taxon>
        <taxon>Sinorhizobium/Ensifer group</taxon>
        <taxon>Sinorhizobium</taxon>
    </lineage>
</organism>
<dbReference type="RefSeq" id="WP_066878093.1">
    <property type="nucleotide sequence ID" value="NZ_LNQB01000092.1"/>
</dbReference>
<evidence type="ECO:0000313" key="2">
    <source>
        <dbReference type="Proteomes" id="UP000078507"/>
    </source>
</evidence>
<protein>
    <submittedName>
        <fullName evidence="1">Uncharacterized protein</fullName>
    </submittedName>
</protein>
<dbReference type="EMBL" id="LNQB01000092">
    <property type="protein sequence ID" value="OAP39266.1"/>
    <property type="molecule type" value="Genomic_DNA"/>
</dbReference>
<dbReference type="OrthoDB" id="8373752at2"/>
<dbReference type="STRING" id="36856.ATB98_02945"/>